<proteinExistence type="predicted"/>
<reference evidence="2" key="1">
    <citation type="journal article" date="2023" name="Plant J.">
        <title>Genome sequences and population genomics provide insights into the demographic history, inbreeding, and mutation load of two 'living fossil' tree species of Dipteronia.</title>
        <authorList>
            <person name="Feng Y."/>
            <person name="Comes H.P."/>
            <person name="Chen J."/>
            <person name="Zhu S."/>
            <person name="Lu R."/>
            <person name="Zhang X."/>
            <person name="Li P."/>
            <person name="Qiu J."/>
            <person name="Olsen K.M."/>
            <person name="Qiu Y."/>
        </authorList>
    </citation>
    <scope>NUCLEOTIDE SEQUENCE</scope>
    <source>
        <strain evidence="2">KIB01</strain>
    </source>
</reference>
<gene>
    <name evidence="2" type="ORF">Ddye_025195</name>
</gene>
<comment type="caution">
    <text evidence="2">The sequence shown here is derived from an EMBL/GenBank/DDBJ whole genome shotgun (WGS) entry which is preliminary data.</text>
</comment>
<feature type="compositionally biased region" description="Basic residues" evidence="1">
    <location>
        <begin position="124"/>
        <end position="139"/>
    </location>
</feature>
<sequence length="139" mass="15172">MQLRQQLQSIKKGSSSVGDFVLEIKNLADALEAASDTISNRDLILTMMNGVGHEYDSVVTLVTSQQKTVPVKDAQFLLLMHEQRIEQLNSVSNLIVGGASANLATNTSSDKRDQKGNFNNRGGQRGRGKGNRFGGRRLL</sequence>
<evidence type="ECO:0000313" key="3">
    <source>
        <dbReference type="Proteomes" id="UP001280121"/>
    </source>
</evidence>
<feature type="region of interest" description="Disordered" evidence="1">
    <location>
        <begin position="105"/>
        <end position="139"/>
    </location>
</feature>
<dbReference type="PANTHER" id="PTHR47481">
    <property type="match status" value="1"/>
</dbReference>
<name>A0AAD9TWE1_9ROSI</name>
<keyword evidence="3" id="KW-1185">Reference proteome</keyword>
<accession>A0AAD9TWE1</accession>
<evidence type="ECO:0000256" key="1">
    <source>
        <dbReference type="SAM" id="MobiDB-lite"/>
    </source>
</evidence>
<dbReference type="EMBL" id="JANJYI010000007">
    <property type="protein sequence ID" value="KAK2643432.1"/>
    <property type="molecule type" value="Genomic_DNA"/>
</dbReference>
<organism evidence="2 3">
    <name type="scientific">Dipteronia dyeriana</name>
    <dbReference type="NCBI Taxonomy" id="168575"/>
    <lineage>
        <taxon>Eukaryota</taxon>
        <taxon>Viridiplantae</taxon>
        <taxon>Streptophyta</taxon>
        <taxon>Embryophyta</taxon>
        <taxon>Tracheophyta</taxon>
        <taxon>Spermatophyta</taxon>
        <taxon>Magnoliopsida</taxon>
        <taxon>eudicotyledons</taxon>
        <taxon>Gunneridae</taxon>
        <taxon>Pentapetalae</taxon>
        <taxon>rosids</taxon>
        <taxon>malvids</taxon>
        <taxon>Sapindales</taxon>
        <taxon>Sapindaceae</taxon>
        <taxon>Hippocastanoideae</taxon>
        <taxon>Acereae</taxon>
        <taxon>Dipteronia</taxon>
    </lineage>
</organism>
<dbReference type="AlphaFoldDB" id="A0AAD9TWE1"/>
<protein>
    <submittedName>
        <fullName evidence="2">Uncharacterized protein</fullName>
    </submittedName>
</protein>
<dbReference type="PANTHER" id="PTHR47481:SF22">
    <property type="entry name" value="RETROTRANSPOSON GAG DOMAIN-CONTAINING PROTEIN"/>
    <property type="match status" value="1"/>
</dbReference>
<dbReference type="Proteomes" id="UP001280121">
    <property type="component" value="Unassembled WGS sequence"/>
</dbReference>
<evidence type="ECO:0000313" key="2">
    <source>
        <dbReference type="EMBL" id="KAK2643432.1"/>
    </source>
</evidence>